<dbReference type="Proteomes" id="UP001431783">
    <property type="component" value="Unassembled WGS sequence"/>
</dbReference>
<dbReference type="AlphaFoldDB" id="A0AAW1UH89"/>
<proteinExistence type="predicted"/>
<protein>
    <submittedName>
        <fullName evidence="1">Uncharacterized protein</fullName>
    </submittedName>
</protein>
<evidence type="ECO:0000313" key="1">
    <source>
        <dbReference type="EMBL" id="KAK9879091.1"/>
    </source>
</evidence>
<keyword evidence="2" id="KW-1185">Reference proteome</keyword>
<accession>A0AAW1UH89</accession>
<gene>
    <name evidence="1" type="ORF">WA026_003911</name>
</gene>
<organism evidence="1 2">
    <name type="scientific">Henosepilachna vigintioctopunctata</name>
    <dbReference type="NCBI Taxonomy" id="420089"/>
    <lineage>
        <taxon>Eukaryota</taxon>
        <taxon>Metazoa</taxon>
        <taxon>Ecdysozoa</taxon>
        <taxon>Arthropoda</taxon>
        <taxon>Hexapoda</taxon>
        <taxon>Insecta</taxon>
        <taxon>Pterygota</taxon>
        <taxon>Neoptera</taxon>
        <taxon>Endopterygota</taxon>
        <taxon>Coleoptera</taxon>
        <taxon>Polyphaga</taxon>
        <taxon>Cucujiformia</taxon>
        <taxon>Coccinelloidea</taxon>
        <taxon>Coccinellidae</taxon>
        <taxon>Epilachninae</taxon>
        <taxon>Epilachnini</taxon>
        <taxon>Henosepilachna</taxon>
    </lineage>
</organism>
<comment type="caution">
    <text evidence="1">The sequence shown here is derived from an EMBL/GenBank/DDBJ whole genome shotgun (WGS) entry which is preliminary data.</text>
</comment>
<reference evidence="1 2" key="1">
    <citation type="submission" date="2023-03" db="EMBL/GenBank/DDBJ databases">
        <title>Genome insight into feeding habits of ladybird beetles.</title>
        <authorList>
            <person name="Li H.-S."/>
            <person name="Huang Y.-H."/>
            <person name="Pang H."/>
        </authorList>
    </citation>
    <scope>NUCLEOTIDE SEQUENCE [LARGE SCALE GENOMIC DNA]</scope>
    <source>
        <strain evidence="1">SYSU_2023b</strain>
        <tissue evidence="1">Whole body</tissue>
    </source>
</reference>
<sequence length="96" mass="10726">MVAVGLTGFAICAIPRPPFRIMQLFITSGSPEMHASHKGAEAIPSSLYVWFYLRDYGSTNEKAGKLVKRLRLMDTHGTLNFNVTRENCQSIPDLQI</sequence>
<dbReference type="EMBL" id="JARQZJ010000061">
    <property type="protein sequence ID" value="KAK9879091.1"/>
    <property type="molecule type" value="Genomic_DNA"/>
</dbReference>
<name>A0AAW1UH89_9CUCU</name>
<evidence type="ECO:0000313" key="2">
    <source>
        <dbReference type="Proteomes" id="UP001431783"/>
    </source>
</evidence>